<dbReference type="SUPFAM" id="SSF48371">
    <property type="entry name" value="ARM repeat"/>
    <property type="match status" value="1"/>
</dbReference>
<dbReference type="OrthoDB" id="297643at2759"/>
<dbReference type="PANTHER" id="PTHR14042:SF24">
    <property type="entry name" value="PROTEIN DOPEY-1 HOMOLOG"/>
    <property type="match status" value="1"/>
</dbReference>
<sequence>MSLDPSVTTNLQLFSPTGSGRASPSPRATRNITEEVLFKKDKGFRRYAAGVERALALWDAAQQEWADYISFLGRLLKALQSHPPETTVIPHSDAVALRLAQCLNPILPSGVHQKALEVYGYIFSTIGKDALARDLSLYFPGLASVLSFASLSVRPLFLSIFEKHILKLDGAALRPPLKAVILCLLPGLEDETSEDFERMFSALDKLRTTVKNHSDETNDVKSESGSSHFWQCFFLAAITNPSRRQGALAFLVRRLPTFSSSKRRGSFAHDAPSSPELLSAEAEAAISPEPGLLIRCFESGLSDPQLLIQRGFLDLLVSHLPLDSPILQQTITKEDLERLVTAAVSVVSRREMGLNRRLYAWFLGPEPPAGTEGNEPLTSPTQDRQGAAQQMSAHHAAYFSQHGLQALTSSVMKMINRPGILPSDRARPFRVCLSLMDRWEVGGLIVPEVFLPAIQSIQSYSEVATKDQVEEVMRSANAFFDGVDSGLIWGKLIHLVTSSLDPESSSPQEALRRMKLVKFVLSRFNLKEEEMLVHHMPLMILATLAALNMAFSGATGKINLEKEVVDISLEIADSLVQIVPDRALRNERDGEQDSSSTLKIPPNIVFQKVKGFYEESQGNLDFSDPPFAATELGQFALRESARMFSVSIQSSTATSSSEIPSRIFSNLIFKVKGLRPLNVLDPFVVFQQVLSRRSSQSSPGIPFPHLSAMTTIVSALQVAQPSDPYLSLDQLSEIVHPLVGSLWQFLSPLMPKYHVETVRCILQLHAISPSSRMVEAAISSILVQQSSSFPDSTAVTLSDSGRRFAILWTHTMHELSLQTEKRGSVSRRSSGIGIQTSLFSEGGFQPILTRPLFLLLDSLADEGTGLSAIVRSWLQDLSTLNKVFEVLAVHIQSLRCLSVSESLTPGKIPQPQRPRALVSDTKECLYYLKHVFNVLKRPSEHTWATLSEEPAPQSNESSPKIFLQEWVVQICLRALSISNSATDSAEELHLQDLYRTAVTIICQIYQSPFASSLRDLELEVPLMARLRTAGPSLQSLLLDAILLALRLRLTRPVEERNTDPKVPSQPTHRSRLSLAMNRDAEEAELPPIAPPPQLVDCLKHGFSSTSSRLVLDDWVHFLVEVLPLFADTIFQNLIPLVDCFCKQINNSFEQLKSIFSTPKPVPDISPESTLISLINGLEQILAKAHDRLMMQETKSTVNKSPEQPQGFFGNMVSGVFATESNQTRTPTANSRLTVLLCFQDTVRICFAIWSWGGYGPKDGRQDPASASSFGYTSLRMRNRARRILEHLFAAEALECLETLTVLWAHSTKDDMDSTAVMGILNVLNGSKPKHTIPAIFNAVYSRTNPHALDPNRMSTLTSDLADTDLVTFLVEYTKSLEDDAMDEIWSDCTLFLRDVLANPLPHRQILPTLLEFTAVIGQKVDNTNFGEQRKMRKELADIFTRILTAVFTTRSMGFLQEPAQVAATEKATAPASTNSSQGQKRATDVVTILTSIVPLLPIILLENDRVTNVVTSISTSVVGPTFRSKAFPENVTKSILDLLYQLSRVAQANKFWKKDIYDAFNDPRFFHTSLPLLKDSWLPIIAQWTHSDKDRLPELLSRLSAPTTAGIMFGVGAASARQEADRKTQLTLRRITILVLASPEDSFTPNLPQVMEKVVELLTATPASSPSSITRAEALILLRAIILKISSIHLAPIWPVINGELTSALSSLLPDAENKDSYNNAGIIQACKLLDELVVLSPDDFQLMEWLFISDTNDAVYKPATYPTSLTDEISEILSASETPTSRPRPLLLQTHAHNSATTTSTDEPKRALFLDPLIAALEKEEDAEVTDMARRELVDRVVRPFLGQLAMVNYEATYGGGKADWEGIWGSVVADAKGME</sequence>
<dbReference type="GO" id="GO:0005768">
    <property type="term" value="C:endosome"/>
    <property type="evidence" value="ECO:0007669"/>
    <property type="project" value="TreeGrafter"/>
</dbReference>
<evidence type="ECO:0000259" key="9">
    <source>
        <dbReference type="Pfam" id="PF24597"/>
    </source>
</evidence>
<keyword evidence="5" id="KW-0472">Membrane</keyword>
<dbReference type="InterPro" id="IPR040314">
    <property type="entry name" value="DOP1"/>
</dbReference>
<dbReference type="GO" id="GO:0006895">
    <property type="term" value="P:Golgi to endosome transport"/>
    <property type="evidence" value="ECO:0007669"/>
    <property type="project" value="InterPro"/>
</dbReference>
<dbReference type="Proteomes" id="UP000799757">
    <property type="component" value="Unassembled WGS sequence"/>
</dbReference>
<reference evidence="11" key="1">
    <citation type="journal article" date="2020" name="Stud. Mycol.">
        <title>101 Dothideomycetes genomes: a test case for predicting lifestyles and emergence of pathogens.</title>
        <authorList>
            <person name="Haridas S."/>
            <person name="Albert R."/>
            <person name="Binder M."/>
            <person name="Bloem J."/>
            <person name="Labutti K."/>
            <person name="Salamov A."/>
            <person name="Andreopoulos B."/>
            <person name="Baker S."/>
            <person name="Barry K."/>
            <person name="Bills G."/>
            <person name="Bluhm B."/>
            <person name="Cannon C."/>
            <person name="Castanera R."/>
            <person name="Culley D."/>
            <person name="Daum C."/>
            <person name="Ezra D."/>
            <person name="Gonzalez J."/>
            <person name="Henrissat B."/>
            <person name="Kuo A."/>
            <person name="Liang C."/>
            <person name="Lipzen A."/>
            <person name="Lutzoni F."/>
            <person name="Magnuson J."/>
            <person name="Mondo S."/>
            <person name="Nolan M."/>
            <person name="Ohm R."/>
            <person name="Pangilinan J."/>
            <person name="Park H.-J."/>
            <person name="Ramirez L."/>
            <person name="Alfaro M."/>
            <person name="Sun H."/>
            <person name="Tritt A."/>
            <person name="Yoshinaga Y."/>
            <person name="Zwiers L.-H."/>
            <person name="Turgeon B."/>
            <person name="Goodwin S."/>
            <person name="Spatafora J."/>
            <person name="Crous P."/>
            <person name="Grigoriev I."/>
        </authorList>
    </citation>
    <scope>NUCLEOTIDE SEQUENCE</scope>
    <source>
        <strain evidence="11">CBS 109.77</strain>
    </source>
</reference>
<evidence type="ECO:0000259" key="10">
    <source>
        <dbReference type="Pfam" id="PF24598"/>
    </source>
</evidence>
<keyword evidence="4" id="KW-0333">Golgi apparatus</keyword>
<evidence type="ECO:0000256" key="6">
    <source>
        <dbReference type="ARBA" id="ARBA00046326"/>
    </source>
</evidence>
<comment type="similarity">
    <text evidence="6">Belongs to the DOP1 family.</text>
</comment>
<feature type="region of interest" description="Disordered" evidence="7">
    <location>
        <begin position="1"/>
        <end position="28"/>
    </location>
</feature>
<organism evidence="11 12">
    <name type="scientific">Melanomma pulvis-pyrius CBS 109.77</name>
    <dbReference type="NCBI Taxonomy" id="1314802"/>
    <lineage>
        <taxon>Eukaryota</taxon>
        <taxon>Fungi</taxon>
        <taxon>Dikarya</taxon>
        <taxon>Ascomycota</taxon>
        <taxon>Pezizomycotina</taxon>
        <taxon>Dothideomycetes</taxon>
        <taxon>Pleosporomycetidae</taxon>
        <taxon>Pleosporales</taxon>
        <taxon>Melanommataceae</taxon>
        <taxon>Melanomma</taxon>
    </lineage>
</organism>
<gene>
    <name evidence="11" type="ORF">K505DRAFT_375165</name>
</gene>
<dbReference type="GO" id="GO:0005829">
    <property type="term" value="C:cytosol"/>
    <property type="evidence" value="ECO:0007669"/>
    <property type="project" value="GOC"/>
</dbReference>
<evidence type="ECO:0000256" key="4">
    <source>
        <dbReference type="ARBA" id="ARBA00023034"/>
    </source>
</evidence>
<dbReference type="InterPro" id="IPR056458">
    <property type="entry name" value="TPR_DOP1_M"/>
</dbReference>
<dbReference type="Pfam" id="PF24597">
    <property type="entry name" value="TPR_DOP1_M"/>
    <property type="match status" value="1"/>
</dbReference>
<keyword evidence="3" id="KW-0653">Protein transport</keyword>
<feature type="domain" description="DOP1 N-terminal" evidence="8">
    <location>
        <begin position="41"/>
        <end position="366"/>
    </location>
</feature>
<dbReference type="PANTHER" id="PTHR14042">
    <property type="entry name" value="DOPEY-RELATED"/>
    <property type="match status" value="1"/>
</dbReference>
<dbReference type="EMBL" id="MU001918">
    <property type="protein sequence ID" value="KAF2793678.1"/>
    <property type="molecule type" value="Genomic_DNA"/>
</dbReference>
<feature type="domain" description="DOP1-like C-terminal" evidence="10">
    <location>
        <begin position="1368"/>
        <end position="1856"/>
    </location>
</feature>
<proteinExistence type="inferred from homology"/>
<feature type="region of interest" description="Disordered" evidence="7">
    <location>
        <begin position="369"/>
        <end position="390"/>
    </location>
</feature>
<accession>A0A6A6XBB0</accession>
<dbReference type="InterPro" id="IPR016024">
    <property type="entry name" value="ARM-type_fold"/>
</dbReference>
<dbReference type="GO" id="GO:0005802">
    <property type="term" value="C:trans-Golgi network"/>
    <property type="evidence" value="ECO:0007669"/>
    <property type="project" value="TreeGrafter"/>
</dbReference>
<evidence type="ECO:0000256" key="5">
    <source>
        <dbReference type="ARBA" id="ARBA00023136"/>
    </source>
</evidence>
<dbReference type="GO" id="GO:0000139">
    <property type="term" value="C:Golgi membrane"/>
    <property type="evidence" value="ECO:0007669"/>
    <property type="project" value="UniProtKB-SubCell"/>
</dbReference>
<evidence type="ECO:0000313" key="11">
    <source>
        <dbReference type="EMBL" id="KAF2793678.1"/>
    </source>
</evidence>
<keyword evidence="2" id="KW-0813">Transport</keyword>
<evidence type="ECO:0000259" key="8">
    <source>
        <dbReference type="Pfam" id="PF04118"/>
    </source>
</evidence>
<dbReference type="InterPro" id="IPR056457">
    <property type="entry name" value="DOP1_C"/>
</dbReference>
<feature type="domain" description="DOP1-like middle TPR" evidence="9">
    <location>
        <begin position="398"/>
        <end position="613"/>
    </location>
</feature>
<keyword evidence="12" id="KW-1185">Reference proteome</keyword>
<dbReference type="Pfam" id="PF04118">
    <property type="entry name" value="Dopey_N"/>
    <property type="match status" value="1"/>
</dbReference>
<evidence type="ECO:0000256" key="7">
    <source>
        <dbReference type="SAM" id="MobiDB-lite"/>
    </source>
</evidence>
<dbReference type="Pfam" id="PF24598">
    <property type="entry name" value="DOP1_C"/>
    <property type="match status" value="1"/>
</dbReference>
<evidence type="ECO:0000313" key="12">
    <source>
        <dbReference type="Proteomes" id="UP000799757"/>
    </source>
</evidence>
<comment type="subcellular location">
    <subcellularLocation>
        <location evidence="1">Golgi apparatus membrane</location>
        <topology evidence="1">Peripheral membrane protein</topology>
    </subcellularLocation>
</comment>
<dbReference type="InterPro" id="IPR007249">
    <property type="entry name" value="DOP1_N"/>
</dbReference>
<evidence type="ECO:0000256" key="2">
    <source>
        <dbReference type="ARBA" id="ARBA00022448"/>
    </source>
</evidence>
<feature type="compositionally biased region" description="Polar residues" evidence="7">
    <location>
        <begin position="376"/>
        <end position="390"/>
    </location>
</feature>
<protein>
    <submittedName>
        <fullName evidence="11">Uncharacterized protein</fullName>
    </submittedName>
</protein>
<evidence type="ECO:0000256" key="3">
    <source>
        <dbReference type="ARBA" id="ARBA00022927"/>
    </source>
</evidence>
<name>A0A6A6XBB0_9PLEO</name>
<dbReference type="GO" id="GO:0015031">
    <property type="term" value="P:protein transport"/>
    <property type="evidence" value="ECO:0007669"/>
    <property type="project" value="UniProtKB-KW"/>
</dbReference>
<evidence type="ECO:0000256" key="1">
    <source>
        <dbReference type="ARBA" id="ARBA00004395"/>
    </source>
</evidence>